<dbReference type="InterPro" id="IPR007577">
    <property type="entry name" value="GlycoTrfase_DXD_sugar-bd_CS"/>
</dbReference>
<organism evidence="3 4">
    <name type="scientific">Mytilus coruscus</name>
    <name type="common">Sea mussel</name>
    <dbReference type="NCBI Taxonomy" id="42192"/>
    <lineage>
        <taxon>Eukaryota</taxon>
        <taxon>Metazoa</taxon>
        <taxon>Spiralia</taxon>
        <taxon>Lophotrochozoa</taxon>
        <taxon>Mollusca</taxon>
        <taxon>Bivalvia</taxon>
        <taxon>Autobranchia</taxon>
        <taxon>Pteriomorphia</taxon>
        <taxon>Mytilida</taxon>
        <taxon>Mytiloidea</taxon>
        <taxon>Mytilidae</taxon>
        <taxon>Mytilinae</taxon>
        <taxon>Mytilus</taxon>
    </lineage>
</organism>
<dbReference type="PANTHER" id="PTHR46830">
    <property type="entry name" value="TRANSFERASE, PUTATIVE-RELATED"/>
    <property type="match status" value="1"/>
</dbReference>
<keyword evidence="2" id="KW-0472">Membrane</keyword>
<evidence type="ECO:0000256" key="1">
    <source>
        <dbReference type="SAM" id="MobiDB-lite"/>
    </source>
</evidence>
<keyword evidence="2" id="KW-0812">Transmembrane</keyword>
<dbReference type="Pfam" id="PF04488">
    <property type="entry name" value="Gly_transf_sug"/>
    <property type="match status" value="1"/>
</dbReference>
<name>A0A6J8B129_MYTCO</name>
<feature type="transmembrane region" description="Helical" evidence="2">
    <location>
        <begin position="20"/>
        <end position="36"/>
    </location>
</feature>
<dbReference type="SUPFAM" id="SSF53448">
    <property type="entry name" value="Nucleotide-diphospho-sugar transferases"/>
    <property type="match status" value="1"/>
</dbReference>
<feature type="compositionally biased region" description="Acidic residues" evidence="1">
    <location>
        <begin position="603"/>
        <end position="612"/>
    </location>
</feature>
<accession>A0A6J8B129</accession>
<feature type="compositionally biased region" description="Polar residues" evidence="1">
    <location>
        <begin position="616"/>
        <end position="632"/>
    </location>
</feature>
<feature type="region of interest" description="Disordered" evidence="1">
    <location>
        <begin position="597"/>
        <end position="632"/>
    </location>
</feature>
<dbReference type="EMBL" id="CACVKT020002377">
    <property type="protein sequence ID" value="CAC5377492.1"/>
    <property type="molecule type" value="Genomic_DNA"/>
</dbReference>
<dbReference type="OrthoDB" id="409543at2759"/>
<evidence type="ECO:0000313" key="3">
    <source>
        <dbReference type="EMBL" id="CAC5377492.1"/>
    </source>
</evidence>
<protein>
    <submittedName>
        <fullName evidence="3">Uncharacterized protein</fullName>
    </submittedName>
</protein>
<reference evidence="3 4" key="1">
    <citation type="submission" date="2020-06" db="EMBL/GenBank/DDBJ databases">
        <authorList>
            <person name="Li R."/>
            <person name="Bekaert M."/>
        </authorList>
    </citation>
    <scope>NUCLEOTIDE SEQUENCE [LARGE SCALE GENOMIC DNA]</scope>
    <source>
        <strain evidence="4">wild</strain>
    </source>
</reference>
<keyword evidence="2" id="KW-1133">Transmembrane helix</keyword>
<dbReference type="PANTHER" id="PTHR46830:SF1">
    <property type="entry name" value="ALPHA-1,4-N-ACETYLGLUCOSAMINYLTRANSFERASE"/>
    <property type="match status" value="1"/>
</dbReference>
<dbReference type="InterPro" id="IPR029044">
    <property type="entry name" value="Nucleotide-diphossugar_trans"/>
</dbReference>
<dbReference type="AlphaFoldDB" id="A0A6J8B129"/>
<sequence length="671" mass="78497">MRKYCHFPLRRFNHLHQRHVIGILLLCLLVILLYTTKLRHVVRVQTQYHRPFTIDSNIYLGKIKGINISPENYIYDKMNAAEDLEGNFVPNTVYFSWCKRYTIPFNVYLSIFTIWRTLKPDAIVLTTIYDDIESVTNTGEKPDLFIHLENYNDYNMWLGLLKNAIPGFYVLTVNRTSDRDDQCTLGYIFQELQDKGGIYFSNNVFATSSLRSLRKRRFSLAFDKMKKLSFIFTERESTEFIKFKSHYLLEHNNSFIKNSIKCENVNTYTGRKSLCLILPKLNPINVINSTSPFAHLAKRILYERSDIDAQTISESVTPKIVHMVWYGTRYLPFQNYLSLRSVLTILNPEKLYIHGDVILAGYYMQNISKDPRVIFVYRHKPQFVYGNRIKFVALASDVTRCDILLRYGGIYTDWDVIWVKPVDDLILKGYSVVVSFDIVPWTYYPETIQPGVMMAKPKSDFIKHWQENFKNYKPNSWWFNAMYSLYKVYEQFPDSVHFEPRLQVICYSKKLTCHPTFKENFKTQAKKFDWILDDVYSVHATWPDPFPGWESRASVMRGNGMFAEIGRYILHQKYSYDHETVTPPNVNDSTAFNISLFQSSDDKPDDENDDVRDPEQTSSLPLVLSGKSTPAKNSSMVPSIFNWNMLNVEVCLDILNLVQHLQPVEFQNAGS</sequence>
<dbReference type="Proteomes" id="UP000507470">
    <property type="component" value="Unassembled WGS sequence"/>
</dbReference>
<evidence type="ECO:0000313" key="4">
    <source>
        <dbReference type="Proteomes" id="UP000507470"/>
    </source>
</evidence>
<evidence type="ECO:0000256" key="2">
    <source>
        <dbReference type="SAM" id="Phobius"/>
    </source>
</evidence>
<proteinExistence type="predicted"/>
<gene>
    <name evidence="3" type="ORF">MCOR_13803</name>
</gene>
<keyword evidence="4" id="KW-1185">Reference proteome</keyword>
<dbReference type="Gene3D" id="3.90.550.20">
    <property type="match status" value="1"/>
</dbReference>